<evidence type="ECO:0000259" key="1">
    <source>
        <dbReference type="Pfam" id="PF01168"/>
    </source>
</evidence>
<comment type="caution">
    <text evidence="3">The sequence shown here is derived from an EMBL/GenBank/DDBJ whole genome shotgun (WGS) entry which is preliminary data.</text>
</comment>
<dbReference type="Pfam" id="PF01168">
    <property type="entry name" value="Ala_racemase_N"/>
    <property type="match status" value="1"/>
</dbReference>
<evidence type="ECO:0000259" key="2">
    <source>
        <dbReference type="Pfam" id="PF21279"/>
    </source>
</evidence>
<name>A0A853BX96_9ACTN</name>
<protein>
    <submittedName>
        <fullName evidence="3">Putative amino acid racemase</fullName>
    </submittedName>
</protein>
<dbReference type="RefSeq" id="WP_179770146.1">
    <property type="nucleotide sequence ID" value="NZ_JACCFO010000001.1"/>
</dbReference>
<evidence type="ECO:0000313" key="3">
    <source>
        <dbReference type="EMBL" id="NYI99111.1"/>
    </source>
</evidence>
<dbReference type="SUPFAM" id="SSF51419">
    <property type="entry name" value="PLP-binding barrel"/>
    <property type="match status" value="1"/>
</dbReference>
<sequence>MFLRMTERRNPALIDAAVALHRSGAIEPDTYVIDRDTVEHNAAALAAAGAEHGVGLWFVAKQYGRNPLVTATVARHLPFAAAIDHREAEAAVAAGARLGNTGHLVQTPRRLLPRVLAHEPAYVTVFDLENLAAVAEAAAALGRRQRVLLRVRGAPETTFPGQDGGFEADGLADAVKRAARLPGVEVAGATGFPCISFDPEAGRPRPTGTLERVRAAAALLRDLGVADPVLSLPSHTSVSTVPCIAALGGAFGEPGHALTGTTPEHAEDPGLAERPAIVYVSEVAQLGSAPSVFGGGFYSRGHEREALIATSGGARRAALRSAPAASIDYYRRFDWLEEGAGAHVGDTAVMAFRTQVFVTRSRVAVVSGIGSGRPVLDGVFDALGGRVA</sequence>
<dbReference type="InterPro" id="IPR029066">
    <property type="entry name" value="PLP-binding_barrel"/>
</dbReference>
<proteinExistence type="predicted"/>
<dbReference type="InterPro" id="IPR001608">
    <property type="entry name" value="Ala_racemase_N"/>
</dbReference>
<organism evidence="3 4">
    <name type="scientific">Streptomonospora nanhaiensis</name>
    <dbReference type="NCBI Taxonomy" id="1323731"/>
    <lineage>
        <taxon>Bacteria</taxon>
        <taxon>Bacillati</taxon>
        <taxon>Actinomycetota</taxon>
        <taxon>Actinomycetes</taxon>
        <taxon>Streptosporangiales</taxon>
        <taxon>Nocardiopsidaceae</taxon>
        <taxon>Streptomonospora</taxon>
    </lineage>
</organism>
<dbReference type="Gene3D" id="2.40.37.30">
    <property type="match status" value="2"/>
</dbReference>
<feature type="domain" description="Alanine racemase N-terminal" evidence="1">
    <location>
        <begin position="33"/>
        <end position="263"/>
    </location>
</feature>
<reference evidence="3 4" key="1">
    <citation type="submission" date="2020-07" db="EMBL/GenBank/DDBJ databases">
        <title>Sequencing the genomes of 1000 actinobacteria strains.</title>
        <authorList>
            <person name="Klenk H.-P."/>
        </authorList>
    </citation>
    <scope>NUCLEOTIDE SEQUENCE [LARGE SCALE GENOMIC DNA]</scope>
    <source>
        <strain evidence="3 4">DSM 45927</strain>
    </source>
</reference>
<dbReference type="Pfam" id="PF21279">
    <property type="entry name" value="YhfX-like_C"/>
    <property type="match status" value="1"/>
</dbReference>
<dbReference type="InterPro" id="IPR048449">
    <property type="entry name" value="YhfX-like_C"/>
</dbReference>
<gene>
    <name evidence="3" type="ORF">HNR12_005388</name>
</gene>
<evidence type="ECO:0000313" key="4">
    <source>
        <dbReference type="Proteomes" id="UP000575985"/>
    </source>
</evidence>
<dbReference type="EMBL" id="JACCFO010000001">
    <property type="protein sequence ID" value="NYI99111.1"/>
    <property type="molecule type" value="Genomic_DNA"/>
</dbReference>
<accession>A0A853BX96</accession>
<dbReference type="AlphaFoldDB" id="A0A853BX96"/>
<feature type="domain" description="YhfX-like C-terminal" evidence="2">
    <location>
        <begin position="278"/>
        <end position="375"/>
    </location>
</feature>
<dbReference type="Proteomes" id="UP000575985">
    <property type="component" value="Unassembled WGS sequence"/>
</dbReference>
<keyword evidence="4" id="KW-1185">Reference proteome</keyword>